<name>A0A4R0JAW9_9ACTN</name>
<comment type="caution">
    <text evidence="1">The sequence shown here is derived from an EMBL/GenBank/DDBJ whole genome shotgun (WGS) entry which is preliminary data.</text>
</comment>
<evidence type="ECO:0000313" key="1">
    <source>
        <dbReference type="EMBL" id="TCC41706.1"/>
    </source>
</evidence>
<dbReference type="Proteomes" id="UP000294225">
    <property type="component" value="Unassembled WGS sequence"/>
</dbReference>
<dbReference type="EMBL" id="SJKC01000001">
    <property type="protein sequence ID" value="TCC41706.1"/>
    <property type="molecule type" value="Genomic_DNA"/>
</dbReference>
<organism evidence="1 2">
    <name type="scientific">Kribbella speibonae</name>
    <dbReference type="NCBI Taxonomy" id="1572660"/>
    <lineage>
        <taxon>Bacteria</taxon>
        <taxon>Bacillati</taxon>
        <taxon>Actinomycetota</taxon>
        <taxon>Actinomycetes</taxon>
        <taxon>Propionibacteriales</taxon>
        <taxon>Kribbellaceae</taxon>
        <taxon>Kribbella</taxon>
    </lineage>
</organism>
<protein>
    <submittedName>
        <fullName evidence="1">Uncharacterized protein</fullName>
    </submittedName>
</protein>
<sequence>MTNSSVRRRTGWIVLGVLLLAGVLIVVVQSVRANDKPAAEDRSTPSASTSSVPPDGTYCYGCFYTTTLPAFRAQAETAGYTCETEGTCRKGTAAVLTFRPSAAHPTRLGSLSVRTFTPGGFDRAKGNALAIAATNAELKVLLARVFVDPAIHQAVIEWFGYSMDDCDPLTLTGFRLTCTPPKTSAVTTRSATWTAEASIEGEYNR</sequence>
<gene>
    <name evidence="1" type="ORF">E0H92_08660</name>
</gene>
<accession>A0A4R0JAW9</accession>
<dbReference type="AlphaFoldDB" id="A0A4R0JAW9"/>
<evidence type="ECO:0000313" key="2">
    <source>
        <dbReference type="Proteomes" id="UP000294225"/>
    </source>
</evidence>
<reference evidence="1 2" key="1">
    <citation type="submission" date="2019-02" db="EMBL/GenBank/DDBJ databases">
        <title>Kribbella capetownensis sp. nov. and Kribbella speibonae sp. nov., isolated from soil.</title>
        <authorList>
            <person name="Curtis S.M."/>
            <person name="Norton I."/>
            <person name="Everest G.J."/>
            <person name="Meyers P.R."/>
        </authorList>
    </citation>
    <scope>NUCLEOTIDE SEQUENCE [LARGE SCALE GENOMIC DNA]</scope>
    <source>
        <strain evidence="1 2">YM55</strain>
    </source>
</reference>
<proteinExistence type="predicted"/>
<dbReference type="RefSeq" id="WP_131495892.1">
    <property type="nucleotide sequence ID" value="NZ_SJKC01000001.1"/>
</dbReference>